<sequence>MLETQLSRVLMPAPESLAHRARMAGLISPLKRVRPRVPFYDLAAHRIPTLWTLYRGLLREAPGTNIRFRVRMLFQQNRHSTSPATTRQELIKGHKWLDIFVKAREGNKKLRAILLRYDRMVAAKREKETWKHIFRKEMAWQERMRTRPILTGGYLRPSLFNRALPRLKPQPAHISMMIYKRRLGRERRSRRVTRISEWRKDLRGEAGFESALSKVTQWDGMCVYPHLEEWMEPFTQQVRGYVETLKQDKKRLFSSFSPEMLEAIKQARRDKILNQTRQLERERRGEILPRTIRRRNKAPPAHILAKMTEKQKKMDKLARHVSEVGYVGMAKRKLGHKLRNPEAWTCEVGRPEDKERLDRMAEAIRLENERRRQSAGEID</sequence>
<reference evidence="1 2" key="1">
    <citation type="submission" date="2014-04" db="EMBL/GenBank/DDBJ databases">
        <authorList>
            <consortium name="DOE Joint Genome Institute"/>
            <person name="Kuo A."/>
            <person name="Tarkka M."/>
            <person name="Buscot F."/>
            <person name="Kohler A."/>
            <person name="Nagy L.G."/>
            <person name="Floudas D."/>
            <person name="Copeland A."/>
            <person name="Barry K.W."/>
            <person name="Cichocki N."/>
            <person name="Veneault-Fourrey C."/>
            <person name="LaButti K."/>
            <person name="Lindquist E.A."/>
            <person name="Lipzen A."/>
            <person name="Lundell T."/>
            <person name="Morin E."/>
            <person name="Murat C."/>
            <person name="Sun H."/>
            <person name="Tunlid A."/>
            <person name="Henrissat B."/>
            <person name="Grigoriev I.V."/>
            <person name="Hibbett D.S."/>
            <person name="Martin F."/>
            <person name="Nordberg H.P."/>
            <person name="Cantor M.N."/>
            <person name="Hua S.X."/>
        </authorList>
    </citation>
    <scope>NUCLEOTIDE SEQUENCE [LARGE SCALE GENOMIC DNA]</scope>
    <source>
        <strain evidence="1 2">F 1598</strain>
    </source>
</reference>
<dbReference type="STRING" id="765440.A0A0C3AUY6"/>
<protein>
    <submittedName>
        <fullName evidence="1">Uncharacterized protein</fullName>
    </submittedName>
</protein>
<name>A0A0C3AUY6_PILCF</name>
<dbReference type="HOGENOM" id="CLU_727557_0_0_1"/>
<proteinExistence type="predicted"/>
<organism evidence="1 2">
    <name type="scientific">Piloderma croceum (strain F 1598)</name>
    <dbReference type="NCBI Taxonomy" id="765440"/>
    <lineage>
        <taxon>Eukaryota</taxon>
        <taxon>Fungi</taxon>
        <taxon>Dikarya</taxon>
        <taxon>Basidiomycota</taxon>
        <taxon>Agaricomycotina</taxon>
        <taxon>Agaricomycetes</taxon>
        <taxon>Agaricomycetidae</taxon>
        <taxon>Atheliales</taxon>
        <taxon>Atheliaceae</taxon>
        <taxon>Piloderma</taxon>
    </lineage>
</organism>
<accession>A0A0C3AUY6</accession>
<keyword evidence="2" id="KW-1185">Reference proteome</keyword>
<dbReference type="OrthoDB" id="2571149at2759"/>
<dbReference type="Proteomes" id="UP000054166">
    <property type="component" value="Unassembled WGS sequence"/>
</dbReference>
<evidence type="ECO:0000313" key="1">
    <source>
        <dbReference type="EMBL" id="KIM77743.1"/>
    </source>
</evidence>
<evidence type="ECO:0000313" key="2">
    <source>
        <dbReference type="Proteomes" id="UP000054166"/>
    </source>
</evidence>
<dbReference type="EMBL" id="KN833022">
    <property type="protein sequence ID" value="KIM77743.1"/>
    <property type="molecule type" value="Genomic_DNA"/>
</dbReference>
<dbReference type="InParanoid" id="A0A0C3AUY6"/>
<gene>
    <name evidence="1" type="ORF">PILCRDRAFT_76421</name>
</gene>
<reference evidence="2" key="2">
    <citation type="submission" date="2015-01" db="EMBL/GenBank/DDBJ databases">
        <title>Evolutionary Origins and Diversification of the Mycorrhizal Mutualists.</title>
        <authorList>
            <consortium name="DOE Joint Genome Institute"/>
            <consortium name="Mycorrhizal Genomics Consortium"/>
            <person name="Kohler A."/>
            <person name="Kuo A."/>
            <person name="Nagy L.G."/>
            <person name="Floudas D."/>
            <person name="Copeland A."/>
            <person name="Barry K.W."/>
            <person name="Cichocki N."/>
            <person name="Veneault-Fourrey C."/>
            <person name="LaButti K."/>
            <person name="Lindquist E.A."/>
            <person name="Lipzen A."/>
            <person name="Lundell T."/>
            <person name="Morin E."/>
            <person name="Murat C."/>
            <person name="Riley R."/>
            <person name="Ohm R."/>
            <person name="Sun H."/>
            <person name="Tunlid A."/>
            <person name="Henrissat B."/>
            <person name="Grigoriev I.V."/>
            <person name="Hibbett D.S."/>
            <person name="Martin F."/>
        </authorList>
    </citation>
    <scope>NUCLEOTIDE SEQUENCE [LARGE SCALE GENOMIC DNA]</scope>
    <source>
        <strain evidence="2">F 1598</strain>
    </source>
</reference>
<dbReference type="AlphaFoldDB" id="A0A0C3AUY6"/>